<gene>
    <name evidence="2" type="ORF">ANIA_05654</name>
</gene>
<proteinExistence type="predicted"/>
<dbReference type="RefSeq" id="XP_663258.1">
    <property type="nucleotide sequence ID" value="XM_658166.1"/>
</dbReference>
<organism evidence="2 3">
    <name type="scientific">Emericella nidulans (strain FGSC A4 / ATCC 38163 / CBS 112.46 / NRRL 194 / M139)</name>
    <name type="common">Aspergillus nidulans</name>
    <dbReference type="NCBI Taxonomy" id="227321"/>
    <lineage>
        <taxon>Eukaryota</taxon>
        <taxon>Fungi</taxon>
        <taxon>Dikarya</taxon>
        <taxon>Ascomycota</taxon>
        <taxon>Pezizomycotina</taxon>
        <taxon>Eurotiomycetes</taxon>
        <taxon>Eurotiomycetidae</taxon>
        <taxon>Eurotiales</taxon>
        <taxon>Aspergillaceae</taxon>
        <taxon>Aspergillus</taxon>
        <taxon>Aspergillus subgen. Nidulantes</taxon>
    </lineage>
</organism>
<dbReference type="AlphaFoldDB" id="Q5B1C6"/>
<keyword evidence="3" id="KW-1185">Reference proteome</keyword>
<dbReference type="OrthoDB" id="4525958at2759"/>
<accession>Q5B1C6</accession>
<protein>
    <submittedName>
        <fullName evidence="2">Uncharacterized protein</fullName>
    </submittedName>
</protein>
<dbReference type="OMA" id="THPSWTG"/>
<dbReference type="Proteomes" id="UP000000560">
    <property type="component" value="Chromosome V"/>
</dbReference>
<dbReference type="GeneID" id="2871943"/>
<feature type="region of interest" description="Disordered" evidence="1">
    <location>
        <begin position="21"/>
        <end position="94"/>
    </location>
</feature>
<reference evidence="3" key="2">
    <citation type="journal article" date="2009" name="Fungal Genet. Biol.">
        <title>The 2008 update of the Aspergillus nidulans genome annotation: a community effort.</title>
        <authorList>
            <person name="Wortman J.R."/>
            <person name="Gilsenan J.M."/>
            <person name="Joardar V."/>
            <person name="Deegan J."/>
            <person name="Clutterbuck J."/>
            <person name="Andersen M.R."/>
            <person name="Archer D."/>
            <person name="Bencina M."/>
            <person name="Braus G."/>
            <person name="Coutinho P."/>
            <person name="von Dohren H."/>
            <person name="Doonan J."/>
            <person name="Driessen A.J."/>
            <person name="Durek P."/>
            <person name="Espeso E."/>
            <person name="Fekete E."/>
            <person name="Flipphi M."/>
            <person name="Estrada C.G."/>
            <person name="Geysens S."/>
            <person name="Goldman G."/>
            <person name="de Groot P.W."/>
            <person name="Hansen K."/>
            <person name="Harris S.D."/>
            <person name="Heinekamp T."/>
            <person name="Helmstaedt K."/>
            <person name="Henrissat B."/>
            <person name="Hofmann G."/>
            <person name="Homan T."/>
            <person name="Horio T."/>
            <person name="Horiuchi H."/>
            <person name="James S."/>
            <person name="Jones M."/>
            <person name="Karaffa L."/>
            <person name="Karanyi Z."/>
            <person name="Kato M."/>
            <person name="Keller N."/>
            <person name="Kelly D.E."/>
            <person name="Kiel J.A."/>
            <person name="Kim J.M."/>
            <person name="van der Klei I.J."/>
            <person name="Klis F.M."/>
            <person name="Kovalchuk A."/>
            <person name="Krasevec N."/>
            <person name="Kubicek C.P."/>
            <person name="Liu B."/>
            <person name="Maccabe A."/>
            <person name="Meyer V."/>
            <person name="Mirabito P."/>
            <person name="Miskei M."/>
            <person name="Mos M."/>
            <person name="Mullins J."/>
            <person name="Nelson D.R."/>
            <person name="Nielsen J."/>
            <person name="Oakley B.R."/>
            <person name="Osmani S.A."/>
            <person name="Pakula T."/>
            <person name="Paszewski A."/>
            <person name="Paulsen I."/>
            <person name="Pilsyk S."/>
            <person name="Pocsi I."/>
            <person name="Punt P.J."/>
            <person name="Ram A.F."/>
            <person name="Ren Q."/>
            <person name="Robellet X."/>
            <person name="Robson G."/>
            <person name="Seiboth B."/>
            <person name="van Solingen P."/>
            <person name="Specht T."/>
            <person name="Sun J."/>
            <person name="Taheri-Talesh N."/>
            <person name="Takeshita N."/>
            <person name="Ussery D."/>
            <person name="vanKuyk P.A."/>
            <person name="Visser H."/>
            <person name="van de Vondervoort P.J."/>
            <person name="de Vries R.P."/>
            <person name="Walton J."/>
            <person name="Xiang X."/>
            <person name="Xiong Y."/>
            <person name="Zeng A.P."/>
            <person name="Brandt B.W."/>
            <person name="Cornell M.J."/>
            <person name="van den Hondel C.A."/>
            <person name="Visser J."/>
            <person name="Oliver S.G."/>
            <person name="Turner G."/>
        </authorList>
    </citation>
    <scope>GENOME REANNOTATION</scope>
    <source>
        <strain evidence="3">FGSC A4 / ATCC 38163 / CBS 112.46 / NRRL 194 / M139</strain>
    </source>
</reference>
<name>Q5B1C6_EMENI</name>
<dbReference type="EMBL" id="BN001305">
    <property type="protein sequence ID" value="CBF81469.1"/>
    <property type="molecule type" value="Genomic_DNA"/>
</dbReference>
<dbReference type="HOGENOM" id="CLU_2015244_0_0_1"/>
<feature type="compositionally biased region" description="Acidic residues" evidence="1">
    <location>
        <begin position="58"/>
        <end position="67"/>
    </location>
</feature>
<feature type="compositionally biased region" description="Polar residues" evidence="1">
    <location>
        <begin position="77"/>
        <end position="86"/>
    </location>
</feature>
<reference evidence="3" key="1">
    <citation type="journal article" date="2005" name="Nature">
        <title>Sequencing of Aspergillus nidulans and comparative analysis with A. fumigatus and A. oryzae.</title>
        <authorList>
            <person name="Galagan J.E."/>
            <person name="Calvo S.E."/>
            <person name="Cuomo C."/>
            <person name="Ma L.J."/>
            <person name="Wortman J.R."/>
            <person name="Batzoglou S."/>
            <person name="Lee S.I."/>
            <person name="Basturkmen M."/>
            <person name="Spevak C.C."/>
            <person name="Clutterbuck J."/>
            <person name="Kapitonov V."/>
            <person name="Jurka J."/>
            <person name="Scazzocchio C."/>
            <person name="Farman M."/>
            <person name="Butler J."/>
            <person name="Purcell S."/>
            <person name="Harris S."/>
            <person name="Braus G.H."/>
            <person name="Draht O."/>
            <person name="Busch S."/>
            <person name="D'Enfert C."/>
            <person name="Bouchier C."/>
            <person name="Goldman G.H."/>
            <person name="Bell-Pedersen D."/>
            <person name="Griffiths-Jones S."/>
            <person name="Doonan J.H."/>
            <person name="Yu J."/>
            <person name="Vienken K."/>
            <person name="Pain A."/>
            <person name="Freitag M."/>
            <person name="Selker E.U."/>
            <person name="Archer D.B."/>
            <person name="Penalva M.A."/>
            <person name="Oakley B.R."/>
            <person name="Momany M."/>
            <person name="Tanaka T."/>
            <person name="Kumagai T."/>
            <person name="Asai K."/>
            <person name="Machida M."/>
            <person name="Nierman W.C."/>
            <person name="Denning D.W."/>
            <person name="Caddick M."/>
            <person name="Hynes M."/>
            <person name="Paoletti M."/>
            <person name="Fischer R."/>
            <person name="Miller B."/>
            <person name="Dyer P."/>
            <person name="Sachs M.S."/>
            <person name="Osmani S.A."/>
            <person name="Birren B.W."/>
        </authorList>
    </citation>
    <scope>NUCLEOTIDE SEQUENCE [LARGE SCALE GENOMIC DNA]</scope>
    <source>
        <strain evidence="3">FGSC A4 / ATCC 38163 / CBS 112.46 / NRRL 194 / M139</strain>
    </source>
</reference>
<dbReference type="InParanoid" id="Q5B1C6"/>
<evidence type="ECO:0000313" key="3">
    <source>
        <dbReference type="Proteomes" id="UP000000560"/>
    </source>
</evidence>
<dbReference type="KEGG" id="ani:ANIA_05654"/>
<accession>C8VFU2</accession>
<sequence>MSNQEDASNYYSFAHLGSTHPSWTGHFQPNPAVDDSAASGAHPPEAGDNDPDVYTFDDANEVDDDVHGDESPDLRVETTSFENGEGSTIYDPESGAYDQMLDYTTNARYDEASRWDETCSSGV</sequence>
<evidence type="ECO:0000256" key="1">
    <source>
        <dbReference type="SAM" id="MobiDB-lite"/>
    </source>
</evidence>
<evidence type="ECO:0000313" key="2">
    <source>
        <dbReference type="EMBL" id="CBF81469.1"/>
    </source>
</evidence>